<dbReference type="SUPFAM" id="SSF53448">
    <property type="entry name" value="Nucleotide-diphospho-sugar transferases"/>
    <property type="match status" value="1"/>
</dbReference>
<dbReference type="PANTHER" id="PTHR43179">
    <property type="entry name" value="RHAMNOSYLTRANSFERASE WBBL"/>
    <property type="match status" value="1"/>
</dbReference>
<dbReference type="PANTHER" id="PTHR43179:SF12">
    <property type="entry name" value="GALACTOFURANOSYLTRANSFERASE GLFT2"/>
    <property type="match status" value="1"/>
</dbReference>
<feature type="region of interest" description="Disordered" evidence="5">
    <location>
        <begin position="1"/>
        <end position="33"/>
    </location>
</feature>
<sequence length="522" mass="55978">MTFRQLHRPGTLRLAPAPAPAPRPGALPPTPVQAPLPTGFRIVLDRNTRVLDGGRALLGGAPVTRLLRLTPRARPLLSADRVLQVRDRAGAALADRLLELGLAHPLVADLPALTAPEVTYVVPVRDRPGQLERLLASVAPGATVIVVDDASRVPDAVAVVARRHGARLVALRRNLGPAGARNAGLRLVRTPFVVFVDSDVVLDPDTVPTLLRHFTDPRVGLAVPRITALHTTGSDNWIGRYEQARSSLDLGDRPALVRPGSYVSWASTACVVARREALGDGFDERMRVGEDVDLGWRAVERGWRLRYEPSVSAAHEHRTGFADWFRRKAEYGTGAQPLAERHPRSVAPAVLAPWSTAAVLALLAQRRWSAPVAAGLCAATALRISRRLTGTQQPVRTAVQLTGNGAVAALSQTGALITRHWWPATAVLCLVSRRARRAAAVAAVADVVLEYRGSAAGLDPVRYTLARRLDDIAYGSGVWWSALRGRSPTALLPRVQSPVAKRPKVASSSSARSASSSRSHSS</sequence>
<evidence type="ECO:0000256" key="2">
    <source>
        <dbReference type="ARBA" id="ARBA00006739"/>
    </source>
</evidence>
<evidence type="ECO:0000259" key="6">
    <source>
        <dbReference type="Pfam" id="PF00535"/>
    </source>
</evidence>
<dbReference type="Proteomes" id="UP001592528">
    <property type="component" value="Unassembled WGS sequence"/>
</dbReference>
<name>A0ABV6UUQ8_9ACTN</name>
<comment type="caution">
    <text evidence="7">The sequence shown here is derived from an EMBL/GenBank/DDBJ whole genome shotgun (WGS) entry which is preliminary data.</text>
</comment>
<dbReference type="Gene3D" id="3.90.550.10">
    <property type="entry name" value="Spore Coat Polysaccharide Biosynthesis Protein SpsA, Chain A"/>
    <property type="match status" value="1"/>
</dbReference>
<dbReference type="RefSeq" id="WP_084714852.1">
    <property type="nucleotide sequence ID" value="NZ_JBHEZZ010000019.1"/>
</dbReference>
<comment type="similarity">
    <text evidence="2">Belongs to the glycosyltransferase 2 family.</text>
</comment>
<comment type="pathway">
    <text evidence="1">Cell wall biogenesis; cell wall polysaccharide biosynthesis.</text>
</comment>
<dbReference type="InterPro" id="IPR001173">
    <property type="entry name" value="Glyco_trans_2-like"/>
</dbReference>
<protein>
    <submittedName>
        <fullName evidence="7">Mycofactocin biosynthesis glycosyltransferase MftF</fullName>
    </submittedName>
</protein>
<organism evidence="7 8">
    <name type="scientific">Streptacidiphilus cavernicola</name>
    <dbReference type="NCBI Taxonomy" id="3342716"/>
    <lineage>
        <taxon>Bacteria</taxon>
        <taxon>Bacillati</taxon>
        <taxon>Actinomycetota</taxon>
        <taxon>Actinomycetes</taxon>
        <taxon>Kitasatosporales</taxon>
        <taxon>Streptomycetaceae</taxon>
        <taxon>Streptacidiphilus</taxon>
    </lineage>
</organism>
<evidence type="ECO:0000256" key="4">
    <source>
        <dbReference type="ARBA" id="ARBA00022679"/>
    </source>
</evidence>
<evidence type="ECO:0000256" key="3">
    <source>
        <dbReference type="ARBA" id="ARBA00022676"/>
    </source>
</evidence>
<evidence type="ECO:0000256" key="5">
    <source>
        <dbReference type="SAM" id="MobiDB-lite"/>
    </source>
</evidence>
<accession>A0ABV6UUQ8</accession>
<evidence type="ECO:0000313" key="8">
    <source>
        <dbReference type="Proteomes" id="UP001592528"/>
    </source>
</evidence>
<evidence type="ECO:0000313" key="7">
    <source>
        <dbReference type="EMBL" id="MFC1405194.1"/>
    </source>
</evidence>
<reference evidence="7 8" key="1">
    <citation type="submission" date="2024-09" db="EMBL/GenBank/DDBJ databases">
        <authorList>
            <person name="Lee S.D."/>
        </authorList>
    </citation>
    <scope>NUCLEOTIDE SEQUENCE [LARGE SCALE GENOMIC DNA]</scope>
    <source>
        <strain evidence="7 8">N1-5</strain>
    </source>
</reference>
<proteinExistence type="inferred from homology"/>
<feature type="domain" description="Glycosyltransferase 2-like" evidence="6">
    <location>
        <begin position="121"/>
        <end position="228"/>
    </location>
</feature>
<evidence type="ECO:0000256" key="1">
    <source>
        <dbReference type="ARBA" id="ARBA00004776"/>
    </source>
</evidence>
<dbReference type="InterPro" id="IPR029044">
    <property type="entry name" value="Nucleotide-diphossugar_trans"/>
</dbReference>
<feature type="compositionally biased region" description="Low complexity" evidence="5">
    <location>
        <begin position="506"/>
        <end position="522"/>
    </location>
</feature>
<feature type="compositionally biased region" description="Pro residues" evidence="5">
    <location>
        <begin position="17"/>
        <end position="33"/>
    </location>
</feature>
<keyword evidence="4" id="KW-0808">Transferase</keyword>
<dbReference type="Pfam" id="PF00535">
    <property type="entry name" value="Glycos_transf_2"/>
    <property type="match status" value="1"/>
</dbReference>
<dbReference type="InterPro" id="IPR023981">
    <property type="entry name" value="MftF"/>
</dbReference>
<keyword evidence="8" id="KW-1185">Reference proteome</keyword>
<feature type="region of interest" description="Disordered" evidence="5">
    <location>
        <begin position="493"/>
        <end position="522"/>
    </location>
</feature>
<keyword evidence="3" id="KW-0328">Glycosyltransferase</keyword>
<dbReference type="EMBL" id="JBHEZZ010000019">
    <property type="protein sequence ID" value="MFC1405194.1"/>
    <property type="molecule type" value="Genomic_DNA"/>
</dbReference>
<dbReference type="NCBIfam" id="TIGR03965">
    <property type="entry name" value="mycofact_glyco"/>
    <property type="match status" value="1"/>
</dbReference>
<gene>
    <name evidence="7" type="primary">mftF</name>
    <name evidence="7" type="ORF">ACEZDJ_28320</name>
</gene>